<accession>A0A9P9J6B0</accession>
<dbReference type="EMBL" id="JAGMUV010000009">
    <property type="protein sequence ID" value="KAH7143432.1"/>
    <property type="molecule type" value="Genomic_DNA"/>
</dbReference>
<evidence type="ECO:0000313" key="2">
    <source>
        <dbReference type="EMBL" id="KAH7143432.1"/>
    </source>
</evidence>
<evidence type="ECO:0000313" key="3">
    <source>
        <dbReference type="Proteomes" id="UP000738349"/>
    </source>
</evidence>
<dbReference type="OrthoDB" id="4121058at2759"/>
<evidence type="ECO:0000256" key="1">
    <source>
        <dbReference type="SAM" id="MobiDB-lite"/>
    </source>
</evidence>
<proteinExistence type="predicted"/>
<gene>
    <name evidence="2" type="ORF">EDB81DRAFT_884045</name>
</gene>
<organism evidence="2 3">
    <name type="scientific">Dactylonectria macrodidyma</name>
    <dbReference type="NCBI Taxonomy" id="307937"/>
    <lineage>
        <taxon>Eukaryota</taxon>
        <taxon>Fungi</taxon>
        <taxon>Dikarya</taxon>
        <taxon>Ascomycota</taxon>
        <taxon>Pezizomycotina</taxon>
        <taxon>Sordariomycetes</taxon>
        <taxon>Hypocreomycetidae</taxon>
        <taxon>Hypocreales</taxon>
        <taxon>Nectriaceae</taxon>
        <taxon>Dactylonectria</taxon>
    </lineage>
</organism>
<feature type="region of interest" description="Disordered" evidence="1">
    <location>
        <begin position="172"/>
        <end position="196"/>
    </location>
</feature>
<dbReference type="AlphaFoldDB" id="A0A9P9J6B0"/>
<dbReference type="Proteomes" id="UP000738349">
    <property type="component" value="Unassembled WGS sequence"/>
</dbReference>
<reference evidence="2" key="1">
    <citation type="journal article" date="2021" name="Nat. Commun.">
        <title>Genetic determinants of endophytism in the Arabidopsis root mycobiome.</title>
        <authorList>
            <person name="Mesny F."/>
            <person name="Miyauchi S."/>
            <person name="Thiergart T."/>
            <person name="Pickel B."/>
            <person name="Atanasova L."/>
            <person name="Karlsson M."/>
            <person name="Huettel B."/>
            <person name="Barry K.W."/>
            <person name="Haridas S."/>
            <person name="Chen C."/>
            <person name="Bauer D."/>
            <person name="Andreopoulos W."/>
            <person name="Pangilinan J."/>
            <person name="LaButti K."/>
            <person name="Riley R."/>
            <person name="Lipzen A."/>
            <person name="Clum A."/>
            <person name="Drula E."/>
            <person name="Henrissat B."/>
            <person name="Kohler A."/>
            <person name="Grigoriev I.V."/>
            <person name="Martin F.M."/>
            <person name="Hacquard S."/>
        </authorList>
    </citation>
    <scope>NUCLEOTIDE SEQUENCE</scope>
    <source>
        <strain evidence="2">MPI-CAGE-AT-0147</strain>
    </source>
</reference>
<feature type="region of interest" description="Disordered" evidence="1">
    <location>
        <begin position="123"/>
        <end position="151"/>
    </location>
</feature>
<feature type="compositionally biased region" description="Basic and acidic residues" evidence="1">
    <location>
        <begin position="123"/>
        <end position="147"/>
    </location>
</feature>
<protein>
    <submittedName>
        <fullName evidence="2">Uncharacterized protein</fullName>
    </submittedName>
</protein>
<comment type="caution">
    <text evidence="2">The sequence shown here is derived from an EMBL/GenBank/DDBJ whole genome shotgun (WGS) entry which is preliminary data.</text>
</comment>
<name>A0A9P9J6B0_9HYPO</name>
<sequence>MSCIQDAPQKATAATGTAWLGAPPVAADGFAFANGGFFTEASGQNRHRRATLGELKEHVSSGSDKDHPAHWFEAQLIHYGLKPSKSKSVARMRLCDAFKAGQLARGKERSPDCLCIRNEKENNHGDDTKDCRNPEKGGRRDQCDTHRRFFNPTQHQEDKDYDYVKYDDYFDGVNDDDDRDHDDSLPPYSDPEYDEYTDDENVTLAPLSYINGRYAITCPHVAGNWPQYGSDYDLVFTISGSSLWATFDLGVVQGIMDFSNSPRQSSRNQVPFKWRGQEAEGPIMYGNQNEG</sequence>
<keyword evidence="3" id="KW-1185">Reference proteome</keyword>